<dbReference type="Proteomes" id="UP000708208">
    <property type="component" value="Unassembled WGS sequence"/>
</dbReference>
<keyword evidence="1" id="KW-0812">Transmembrane</keyword>
<name>A0A8J2PNC4_9HEXA</name>
<gene>
    <name evidence="2" type="ORF">AFUS01_LOCUS37571</name>
</gene>
<reference evidence="2" key="1">
    <citation type="submission" date="2021-06" db="EMBL/GenBank/DDBJ databases">
        <authorList>
            <person name="Hodson N. C."/>
            <person name="Mongue J. A."/>
            <person name="Jaron S. K."/>
        </authorList>
    </citation>
    <scope>NUCLEOTIDE SEQUENCE</scope>
</reference>
<evidence type="ECO:0000313" key="3">
    <source>
        <dbReference type="Proteomes" id="UP000708208"/>
    </source>
</evidence>
<keyword evidence="1" id="KW-1133">Transmembrane helix</keyword>
<proteinExistence type="predicted"/>
<feature type="transmembrane region" description="Helical" evidence="1">
    <location>
        <begin position="62"/>
        <end position="84"/>
    </location>
</feature>
<dbReference type="OrthoDB" id="6134459at2759"/>
<dbReference type="EMBL" id="CAJVCH010544101">
    <property type="protein sequence ID" value="CAG7827593.1"/>
    <property type="molecule type" value="Genomic_DNA"/>
</dbReference>
<dbReference type="AlphaFoldDB" id="A0A8J2PNC4"/>
<evidence type="ECO:0000256" key="1">
    <source>
        <dbReference type="SAM" id="Phobius"/>
    </source>
</evidence>
<keyword evidence="1" id="KW-0472">Membrane</keyword>
<sequence length="119" mass="13479">MVPQYGLGNCSIGTAALGPYLLYPLTILLCVNGTLFSVTTYKLHTYSKCARITRKNYNASKNFYKLIAKLFFVMGFTWTIDIIFNVLWKLGLGTETGFWEILSVVTYFQALGVFIIYTC</sequence>
<feature type="transmembrane region" description="Helical" evidence="1">
    <location>
        <begin position="20"/>
        <end position="41"/>
    </location>
</feature>
<feature type="non-terminal residue" evidence="2">
    <location>
        <position position="1"/>
    </location>
</feature>
<keyword evidence="3" id="KW-1185">Reference proteome</keyword>
<organism evidence="2 3">
    <name type="scientific">Allacma fusca</name>
    <dbReference type="NCBI Taxonomy" id="39272"/>
    <lineage>
        <taxon>Eukaryota</taxon>
        <taxon>Metazoa</taxon>
        <taxon>Ecdysozoa</taxon>
        <taxon>Arthropoda</taxon>
        <taxon>Hexapoda</taxon>
        <taxon>Collembola</taxon>
        <taxon>Symphypleona</taxon>
        <taxon>Sminthuridae</taxon>
        <taxon>Allacma</taxon>
    </lineage>
</organism>
<feature type="transmembrane region" description="Helical" evidence="1">
    <location>
        <begin position="96"/>
        <end position="117"/>
    </location>
</feature>
<comment type="caution">
    <text evidence="2">The sequence shown here is derived from an EMBL/GenBank/DDBJ whole genome shotgun (WGS) entry which is preliminary data.</text>
</comment>
<accession>A0A8J2PNC4</accession>
<protein>
    <submittedName>
        <fullName evidence="2">Uncharacterized protein</fullName>
    </submittedName>
</protein>
<evidence type="ECO:0000313" key="2">
    <source>
        <dbReference type="EMBL" id="CAG7827593.1"/>
    </source>
</evidence>